<keyword evidence="2" id="KW-0472">Membrane</keyword>
<dbReference type="AlphaFoldDB" id="B4LMR1"/>
<dbReference type="EMBL" id="CH940648">
    <property type="protein sequence ID" value="EDW61002.1"/>
    <property type="molecule type" value="Genomic_DNA"/>
</dbReference>
<feature type="region of interest" description="Disordered" evidence="1">
    <location>
        <begin position="75"/>
        <end position="108"/>
    </location>
</feature>
<dbReference type="OMA" id="WLIEESL"/>
<protein>
    <submittedName>
        <fullName evidence="3">Uncharacterized protein</fullName>
    </submittedName>
</protein>
<dbReference type="PhylomeDB" id="B4LMR1"/>
<keyword evidence="2" id="KW-1133">Transmembrane helix</keyword>
<evidence type="ECO:0000256" key="1">
    <source>
        <dbReference type="SAM" id="MobiDB-lite"/>
    </source>
</evidence>
<dbReference type="STRING" id="7244.B4LMR1"/>
<name>B4LMR1_DROVI</name>
<dbReference type="HOGENOM" id="CLU_2225887_0_0_1"/>
<feature type="transmembrane region" description="Helical" evidence="2">
    <location>
        <begin position="35"/>
        <end position="59"/>
    </location>
</feature>
<evidence type="ECO:0000256" key="2">
    <source>
        <dbReference type="SAM" id="Phobius"/>
    </source>
</evidence>
<dbReference type="eggNOG" id="ENOG502RWK0">
    <property type="taxonomic scope" value="Eukaryota"/>
</dbReference>
<feature type="transmembrane region" description="Helical" evidence="2">
    <location>
        <begin position="5"/>
        <end position="23"/>
    </location>
</feature>
<accession>B4LMR1</accession>
<sequence>MIYYLLQAVSTAIFSTVATIWLIEETLINLMMASFLFVLRIACHPLMLVPMLAGSYYVVRKVWLRRRQPVDGDTVPGLRSLSRTPRIGSYRSMGSLSARSNDSCDYDDEEVRRLQCS</sequence>
<keyword evidence="2" id="KW-0812">Transmembrane</keyword>
<organism evidence="3 4">
    <name type="scientific">Drosophila virilis</name>
    <name type="common">Fruit fly</name>
    <dbReference type="NCBI Taxonomy" id="7244"/>
    <lineage>
        <taxon>Eukaryota</taxon>
        <taxon>Metazoa</taxon>
        <taxon>Ecdysozoa</taxon>
        <taxon>Arthropoda</taxon>
        <taxon>Hexapoda</taxon>
        <taxon>Insecta</taxon>
        <taxon>Pterygota</taxon>
        <taxon>Neoptera</taxon>
        <taxon>Endopterygota</taxon>
        <taxon>Diptera</taxon>
        <taxon>Brachycera</taxon>
        <taxon>Muscomorpha</taxon>
        <taxon>Ephydroidea</taxon>
        <taxon>Drosophilidae</taxon>
        <taxon>Drosophila</taxon>
    </lineage>
</organism>
<dbReference type="OrthoDB" id="7843627at2759"/>
<reference evidence="3 4" key="1">
    <citation type="journal article" date="2007" name="Nature">
        <title>Evolution of genes and genomes on the Drosophila phylogeny.</title>
        <authorList>
            <consortium name="Drosophila 12 Genomes Consortium"/>
            <person name="Clark A.G."/>
            <person name="Eisen M.B."/>
            <person name="Smith D.R."/>
            <person name="Bergman C.M."/>
            <person name="Oliver B."/>
            <person name="Markow T.A."/>
            <person name="Kaufman T.C."/>
            <person name="Kellis M."/>
            <person name="Gelbart W."/>
            <person name="Iyer V.N."/>
            <person name="Pollard D.A."/>
            <person name="Sackton T.B."/>
            <person name="Larracuente A.M."/>
            <person name="Singh N.D."/>
            <person name="Abad J.P."/>
            <person name="Abt D.N."/>
            <person name="Adryan B."/>
            <person name="Aguade M."/>
            <person name="Akashi H."/>
            <person name="Anderson W.W."/>
            <person name="Aquadro C.F."/>
            <person name="Ardell D.H."/>
            <person name="Arguello R."/>
            <person name="Artieri C.G."/>
            <person name="Barbash D.A."/>
            <person name="Barker D."/>
            <person name="Barsanti P."/>
            <person name="Batterham P."/>
            <person name="Batzoglou S."/>
            <person name="Begun D."/>
            <person name="Bhutkar A."/>
            <person name="Blanco E."/>
            <person name="Bosak S.A."/>
            <person name="Bradley R.K."/>
            <person name="Brand A.D."/>
            <person name="Brent M.R."/>
            <person name="Brooks A.N."/>
            <person name="Brown R.H."/>
            <person name="Butlin R.K."/>
            <person name="Caggese C."/>
            <person name="Calvi B.R."/>
            <person name="Bernardo de Carvalho A."/>
            <person name="Caspi A."/>
            <person name="Castrezana S."/>
            <person name="Celniker S.E."/>
            <person name="Chang J.L."/>
            <person name="Chapple C."/>
            <person name="Chatterji S."/>
            <person name="Chinwalla A."/>
            <person name="Civetta A."/>
            <person name="Clifton S.W."/>
            <person name="Comeron J.M."/>
            <person name="Costello J.C."/>
            <person name="Coyne J.A."/>
            <person name="Daub J."/>
            <person name="David R.G."/>
            <person name="Delcher A.L."/>
            <person name="Delehaunty K."/>
            <person name="Do C.B."/>
            <person name="Ebling H."/>
            <person name="Edwards K."/>
            <person name="Eickbush T."/>
            <person name="Evans J.D."/>
            <person name="Filipski A."/>
            <person name="Findeiss S."/>
            <person name="Freyhult E."/>
            <person name="Fulton L."/>
            <person name="Fulton R."/>
            <person name="Garcia A.C."/>
            <person name="Gardiner A."/>
            <person name="Garfield D.A."/>
            <person name="Garvin B.E."/>
            <person name="Gibson G."/>
            <person name="Gilbert D."/>
            <person name="Gnerre S."/>
            <person name="Godfrey J."/>
            <person name="Good R."/>
            <person name="Gotea V."/>
            <person name="Gravely B."/>
            <person name="Greenberg A.J."/>
            <person name="Griffiths-Jones S."/>
            <person name="Gross S."/>
            <person name="Guigo R."/>
            <person name="Gustafson E.A."/>
            <person name="Haerty W."/>
            <person name="Hahn M.W."/>
            <person name="Halligan D.L."/>
            <person name="Halpern A.L."/>
            <person name="Halter G.M."/>
            <person name="Han M.V."/>
            <person name="Heger A."/>
            <person name="Hillier L."/>
            <person name="Hinrichs A.S."/>
            <person name="Holmes I."/>
            <person name="Hoskins R.A."/>
            <person name="Hubisz M.J."/>
            <person name="Hultmark D."/>
            <person name="Huntley M.A."/>
            <person name="Jaffe D.B."/>
            <person name="Jagadeeshan S."/>
            <person name="Jeck W.R."/>
            <person name="Johnson J."/>
            <person name="Jones C.D."/>
            <person name="Jordan W.C."/>
            <person name="Karpen G.H."/>
            <person name="Kataoka E."/>
            <person name="Keightley P.D."/>
            <person name="Kheradpour P."/>
            <person name="Kirkness E.F."/>
            <person name="Koerich L.B."/>
            <person name="Kristiansen K."/>
            <person name="Kudrna D."/>
            <person name="Kulathinal R.J."/>
            <person name="Kumar S."/>
            <person name="Kwok R."/>
            <person name="Lander E."/>
            <person name="Langley C.H."/>
            <person name="Lapoint R."/>
            <person name="Lazzaro B.P."/>
            <person name="Lee S.J."/>
            <person name="Levesque L."/>
            <person name="Li R."/>
            <person name="Lin C.F."/>
            <person name="Lin M.F."/>
            <person name="Lindblad-Toh K."/>
            <person name="Llopart A."/>
            <person name="Long M."/>
            <person name="Low L."/>
            <person name="Lozovsky E."/>
            <person name="Lu J."/>
            <person name="Luo M."/>
            <person name="Machado C.A."/>
            <person name="Makalowski W."/>
            <person name="Marzo M."/>
            <person name="Matsuda M."/>
            <person name="Matzkin L."/>
            <person name="McAllister B."/>
            <person name="McBride C.S."/>
            <person name="McKernan B."/>
            <person name="McKernan K."/>
            <person name="Mendez-Lago M."/>
            <person name="Minx P."/>
            <person name="Mollenhauer M.U."/>
            <person name="Montooth K."/>
            <person name="Mount S.M."/>
            <person name="Mu X."/>
            <person name="Myers E."/>
            <person name="Negre B."/>
            <person name="Newfeld S."/>
            <person name="Nielsen R."/>
            <person name="Noor M.A."/>
            <person name="O'Grady P."/>
            <person name="Pachter L."/>
            <person name="Papaceit M."/>
            <person name="Parisi M.J."/>
            <person name="Parisi M."/>
            <person name="Parts L."/>
            <person name="Pedersen J.S."/>
            <person name="Pesole G."/>
            <person name="Phillippy A.M."/>
            <person name="Ponting C.P."/>
            <person name="Pop M."/>
            <person name="Porcelli D."/>
            <person name="Powell J.R."/>
            <person name="Prohaska S."/>
            <person name="Pruitt K."/>
            <person name="Puig M."/>
            <person name="Quesneville H."/>
            <person name="Ram K.R."/>
            <person name="Rand D."/>
            <person name="Rasmussen M.D."/>
            <person name="Reed L.K."/>
            <person name="Reenan R."/>
            <person name="Reily A."/>
            <person name="Remington K.A."/>
            <person name="Rieger T.T."/>
            <person name="Ritchie M.G."/>
            <person name="Robin C."/>
            <person name="Rogers Y.H."/>
            <person name="Rohde C."/>
            <person name="Rozas J."/>
            <person name="Rubenfield M.J."/>
            <person name="Ruiz A."/>
            <person name="Russo S."/>
            <person name="Salzberg S.L."/>
            <person name="Sanchez-Gracia A."/>
            <person name="Saranga D.J."/>
            <person name="Sato H."/>
            <person name="Schaeffer S.W."/>
            <person name="Schatz M.C."/>
            <person name="Schlenke T."/>
            <person name="Schwartz R."/>
            <person name="Segarra C."/>
            <person name="Singh R.S."/>
            <person name="Sirot L."/>
            <person name="Sirota M."/>
            <person name="Sisneros N.B."/>
            <person name="Smith C.D."/>
            <person name="Smith T.F."/>
            <person name="Spieth J."/>
            <person name="Stage D.E."/>
            <person name="Stark A."/>
            <person name="Stephan W."/>
            <person name="Strausberg R.L."/>
            <person name="Strempel S."/>
            <person name="Sturgill D."/>
            <person name="Sutton G."/>
            <person name="Sutton G.G."/>
            <person name="Tao W."/>
            <person name="Teichmann S."/>
            <person name="Tobari Y.N."/>
            <person name="Tomimura Y."/>
            <person name="Tsolas J.M."/>
            <person name="Valente V.L."/>
            <person name="Venter E."/>
            <person name="Venter J.C."/>
            <person name="Vicario S."/>
            <person name="Vieira F.G."/>
            <person name="Vilella A.J."/>
            <person name="Villasante A."/>
            <person name="Walenz B."/>
            <person name="Wang J."/>
            <person name="Wasserman M."/>
            <person name="Watts T."/>
            <person name="Wilson D."/>
            <person name="Wilson R.K."/>
            <person name="Wing R.A."/>
            <person name="Wolfner M.F."/>
            <person name="Wong A."/>
            <person name="Wong G.K."/>
            <person name="Wu C.I."/>
            <person name="Wu G."/>
            <person name="Yamamoto D."/>
            <person name="Yang H.P."/>
            <person name="Yang S.P."/>
            <person name="Yorke J.A."/>
            <person name="Yoshida K."/>
            <person name="Zdobnov E."/>
            <person name="Zhang P."/>
            <person name="Zhang Y."/>
            <person name="Zimin A.V."/>
            <person name="Baldwin J."/>
            <person name="Abdouelleil A."/>
            <person name="Abdulkadir J."/>
            <person name="Abebe A."/>
            <person name="Abera B."/>
            <person name="Abreu J."/>
            <person name="Acer S.C."/>
            <person name="Aftuck L."/>
            <person name="Alexander A."/>
            <person name="An P."/>
            <person name="Anderson E."/>
            <person name="Anderson S."/>
            <person name="Arachi H."/>
            <person name="Azer M."/>
            <person name="Bachantsang P."/>
            <person name="Barry A."/>
            <person name="Bayul T."/>
            <person name="Berlin A."/>
            <person name="Bessette D."/>
            <person name="Bloom T."/>
            <person name="Blye J."/>
            <person name="Boguslavskiy L."/>
            <person name="Bonnet C."/>
            <person name="Boukhgalter B."/>
            <person name="Bourzgui I."/>
            <person name="Brown A."/>
            <person name="Cahill P."/>
            <person name="Channer S."/>
            <person name="Cheshatsang Y."/>
            <person name="Chuda L."/>
            <person name="Citroen M."/>
            <person name="Collymore A."/>
            <person name="Cooke P."/>
            <person name="Costello M."/>
            <person name="D'Aco K."/>
            <person name="Daza R."/>
            <person name="De Haan G."/>
            <person name="DeGray S."/>
            <person name="DeMaso C."/>
            <person name="Dhargay N."/>
            <person name="Dooley K."/>
            <person name="Dooley E."/>
            <person name="Doricent M."/>
            <person name="Dorje P."/>
            <person name="Dorjee K."/>
            <person name="Dupes A."/>
            <person name="Elong R."/>
            <person name="Falk J."/>
            <person name="Farina A."/>
            <person name="Faro S."/>
            <person name="Ferguson D."/>
            <person name="Fisher S."/>
            <person name="Foley C.D."/>
            <person name="Franke A."/>
            <person name="Friedrich D."/>
            <person name="Gadbois L."/>
            <person name="Gearin G."/>
            <person name="Gearin C.R."/>
            <person name="Giannoukos G."/>
            <person name="Goode T."/>
            <person name="Graham J."/>
            <person name="Grandbois E."/>
            <person name="Grewal S."/>
            <person name="Gyaltsen K."/>
            <person name="Hafez N."/>
            <person name="Hagos B."/>
            <person name="Hall J."/>
            <person name="Henson C."/>
            <person name="Hollinger A."/>
            <person name="Honan T."/>
            <person name="Huard M.D."/>
            <person name="Hughes L."/>
            <person name="Hurhula B."/>
            <person name="Husby M.E."/>
            <person name="Kamat A."/>
            <person name="Kanga B."/>
            <person name="Kashin S."/>
            <person name="Khazanovich D."/>
            <person name="Kisner P."/>
            <person name="Lance K."/>
            <person name="Lara M."/>
            <person name="Lee W."/>
            <person name="Lennon N."/>
            <person name="Letendre F."/>
            <person name="LeVine R."/>
            <person name="Lipovsky A."/>
            <person name="Liu X."/>
            <person name="Liu J."/>
            <person name="Liu S."/>
            <person name="Lokyitsang T."/>
            <person name="Lokyitsang Y."/>
            <person name="Lubonja R."/>
            <person name="Lui A."/>
            <person name="MacDonald P."/>
            <person name="Magnisalis V."/>
            <person name="Maru K."/>
            <person name="Matthews C."/>
            <person name="McCusker W."/>
            <person name="McDonough S."/>
            <person name="Mehta T."/>
            <person name="Meldrim J."/>
            <person name="Meneus L."/>
            <person name="Mihai O."/>
            <person name="Mihalev A."/>
            <person name="Mihova T."/>
            <person name="Mittelman R."/>
            <person name="Mlenga V."/>
            <person name="Montmayeur A."/>
            <person name="Mulrain L."/>
            <person name="Navidi A."/>
            <person name="Naylor J."/>
            <person name="Negash T."/>
            <person name="Nguyen T."/>
            <person name="Nguyen N."/>
            <person name="Nicol R."/>
            <person name="Norbu C."/>
            <person name="Norbu N."/>
            <person name="Novod N."/>
            <person name="O'Neill B."/>
            <person name="Osman S."/>
            <person name="Markiewicz E."/>
            <person name="Oyono O.L."/>
            <person name="Patti C."/>
            <person name="Phunkhang P."/>
            <person name="Pierre F."/>
            <person name="Priest M."/>
            <person name="Raghuraman S."/>
            <person name="Rege F."/>
            <person name="Reyes R."/>
            <person name="Rise C."/>
            <person name="Rogov P."/>
            <person name="Ross K."/>
            <person name="Ryan E."/>
            <person name="Settipalli S."/>
            <person name="Shea T."/>
            <person name="Sherpa N."/>
            <person name="Shi L."/>
            <person name="Shih D."/>
            <person name="Sparrow T."/>
            <person name="Spaulding J."/>
            <person name="Stalker J."/>
            <person name="Stange-Thomann N."/>
            <person name="Stavropoulos S."/>
            <person name="Stone C."/>
            <person name="Strader C."/>
            <person name="Tesfaye S."/>
            <person name="Thomson T."/>
            <person name="Thoulutsang Y."/>
            <person name="Thoulutsang D."/>
            <person name="Topham K."/>
            <person name="Topping I."/>
            <person name="Tsamla T."/>
            <person name="Vassiliev H."/>
            <person name="Vo A."/>
            <person name="Wangchuk T."/>
            <person name="Wangdi T."/>
            <person name="Weiand M."/>
            <person name="Wilkinson J."/>
            <person name="Wilson A."/>
            <person name="Yadav S."/>
            <person name="Young G."/>
            <person name="Yu Q."/>
            <person name="Zembek L."/>
            <person name="Zhong D."/>
            <person name="Zimmer A."/>
            <person name="Zwirko Z."/>
            <person name="Jaffe D.B."/>
            <person name="Alvarez P."/>
            <person name="Brockman W."/>
            <person name="Butler J."/>
            <person name="Chin C."/>
            <person name="Gnerre S."/>
            <person name="Grabherr M."/>
            <person name="Kleber M."/>
            <person name="Mauceli E."/>
            <person name="MacCallum I."/>
        </authorList>
    </citation>
    <scope>NUCLEOTIDE SEQUENCE [LARGE SCALE GENOMIC DNA]</scope>
    <source>
        <strain evidence="4">Tucson 15010-1051.87</strain>
    </source>
</reference>
<dbReference type="KEGG" id="dvi:6626559"/>
<dbReference type="Proteomes" id="UP000008792">
    <property type="component" value="Unassembled WGS sequence"/>
</dbReference>
<proteinExistence type="predicted"/>
<dbReference type="InParanoid" id="B4LMR1"/>
<feature type="compositionally biased region" description="Polar residues" evidence="1">
    <location>
        <begin position="92"/>
        <end position="103"/>
    </location>
</feature>
<gene>
    <name evidence="3" type="primary">Dvir\GJ21794</name>
    <name evidence="3" type="ORF">Dvir_GJ21794</name>
</gene>
<evidence type="ECO:0000313" key="4">
    <source>
        <dbReference type="Proteomes" id="UP000008792"/>
    </source>
</evidence>
<keyword evidence="4" id="KW-1185">Reference proteome</keyword>
<evidence type="ECO:0000313" key="3">
    <source>
        <dbReference type="EMBL" id="EDW61002.1"/>
    </source>
</evidence>